<keyword evidence="3" id="KW-0028">Amino-acid biosynthesis</keyword>
<organism evidence="8 9">
    <name type="scientific">Williamsia limnetica</name>
    <dbReference type="NCBI Taxonomy" id="882452"/>
    <lineage>
        <taxon>Bacteria</taxon>
        <taxon>Bacillati</taxon>
        <taxon>Actinomycetota</taxon>
        <taxon>Actinomycetes</taxon>
        <taxon>Mycobacteriales</taxon>
        <taxon>Nocardiaceae</taxon>
        <taxon>Williamsia</taxon>
    </lineage>
</organism>
<dbReference type="Gene3D" id="3.40.50.10860">
    <property type="entry name" value="Leucine Dehydrogenase, chain A, domain 1"/>
    <property type="match status" value="1"/>
</dbReference>
<evidence type="ECO:0000313" key="9">
    <source>
        <dbReference type="Proteomes" id="UP000247591"/>
    </source>
</evidence>
<dbReference type="InterPro" id="IPR010110">
    <property type="entry name" value="Shikimate_DH_AroM-type"/>
</dbReference>
<keyword evidence="3" id="KW-0057">Aromatic amino acid biosynthesis</keyword>
<dbReference type="UniPathway" id="UPA00053">
    <property type="reaction ID" value="UER00087"/>
</dbReference>
<dbReference type="GO" id="GO:0009073">
    <property type="term" value="P:aromatic amino acid family biosynthetic process"/>
    <property type="evidence" value="ECO:0007669"/>
    <property type="project" value="UniProtKB-KW"/>
</dbReference>
<feature type="domain" description="Quinate/shikimate 5-dehydrogenase/glutamyl-tRNA reductase" evidence="5">
    <location>
        <begin position="120"/>
        <end position="168"/>
    </location>
</feature>
<dbReference type="InterPro" id="IPR013708">
    <property type="entry name" value="Shikimate_DH-bd_N"/>
</dbReference>
<evidence type="ECO:0000256" key="3">
    <source>
        <dbReference type="ARBA" id="ARBA00023141"/>
    </source>
</evidence>
<reference evidence="8 9" key="1">
    <citation type="submission" date="2018-06" db="EMBL/GenBank/DDBJ databases">
        <title>Genomic Encyclopedia of Type Strains, Phase IV (KMG-IV): sequencing the most valuable type-strain genomes for metagenomic binning, comparative biology and taxonomic classification.</title>
        <authorList>
            <person name="Goeker M."/>
        </authorList>
    </citation>
    <scope>NUCLEOTIDE SEQUENCE [LARGE SCALE GENOMIC DNA]</scope>
    <source>
        <strain evidence="8 9">DSM 45521</strain>
    </source>
</reference>
<dbReference type="Gene3D" id="3.40.50.720">
    <property type="entry name" value="NAD(P)-binding Rossmann-like Domain"/>
    <property type="match status" value="1"/>
</dbReference>
<dbReference type="PANTHER" id="PTHR21089:SF1">
    <property type="entry name" value="BIFUNCTIONAL 3-DEHYDROQUINATE DEHYDRATASE_SHIKIMATE DEHYDROGENASE, CHLOROPLASTIC"/>
    <property type="match status" value="1"/>
</dbReference>
<dbReference type="NCBIfam" id="NF001311">
    <property type="entry name" value="PRK00258.1-3"/>
    <property type="match status" value="1"/>
</dbReference>
<comment type="catalytic activity">
    <reaction evidence="4">
        <text>shikimate + NADP(+) = 3-dehydroshikimate + NADPH + H(+)</text>
        <dbReference type="Rhea" id="RHEA:17737"/>
        <dbReference type="ChEBI" id="CHEBI:15378"/>
        <dbReference type="ChEBI" id="CHEBI:16630"/>
        <dbReference type="ChEBI" id="CHEBI:36208"/>
        <dbReference type="ChEBI" id="CHEBI:57783"/>
        <dbReference type="ChEBI" id="CHEBI:58349"/>
        <dbReference type="EC" id="1.1.1.25"/>
    </reaction>
</comment>
<dbReference type="NCBIfam" id="TIGR01809">
    <property type="entry name" value="Shik-DH-AROM"/>
    <property type="match status" value="1"/>
</dbReference>
<evidence type="ECO:0000256" key="2">
    <source>
        <dbReference type="ARBA" id="ARBA00012962"/>
    </source>
</evidence>
<dbReference type="SUPFAM" id="SSF53223">
    <property type="entry name" value="Aminoacid dehydrogenase-like, N-terminal domain"/>
    <property type="match status" value="1"/>
</dbReference>
<dbReference type="EC" id="1.1.1.25" evidence="2"/>
<dbReference type="Pfam" id="PF08501">
    <property type="entry name" value="Shikimate_dh_N"/>
    <property type="match status" value="1"/>
</dbReference>
<evidence type="ECO:0000313" key="8">
    <source>
        <dbReference type="EMBL" id="PYE21052.1"/>
    </source>
</evidence>
<comment type="pathway">
    <text evidence="1">Metabolic intermediate biosynthesis; chorismate biosynthesis; chorismate from D-erythrose 4-phosphate and phosphoenolpyruvate: step 4/7.</text>
</comment>
<evidence type="ECO:0000256" key="1">
    <source>
        <dbReference type="ARBA" id="ARBA00004871"/>
    </source>
</evidence>
<dbReference type="GO" id="GO:0009423">
    <property type="term" value="P:chorismate biosynthetic process"/>
    <property type="evidence" value="ECO:0007669"/>
    <property type="project" value="UniProtKB-UniPathway"/>
</dbReference>
<dbReference type="GO" id="GO:0005829">
    <property type="term" value="C:cytosol"/>
    <property type="evidence" value="ECO:0007669"/>
    <property type="project" value="TreeGrafter"/>
</dbReference>
<dbReference type="OrthoDB" id="9776868at2"/>
<dbReference type="AlphaFoldDB" id="A0A318RWF5"/>
<dbReference type="SUPFAM" id="SSF51735">
    <property type="entry name" value="NAD(P)-binding Rossmann-fold domains"/>
    <property type="match status" value="1"/>
</dbReference>
<feature type="domain" description="Shikimate dehydrogenase substrate binding N-terminal" evidence="6">
    <location>
        <begin position="12"/>
        <end position="94"/>
    </location>
</feature>
<dbReference type="EMBL" id="QJSP01000001">
    <property type="protein sequence ID" value="PYE21052.1"/>
    <property type="molecule type" value="Genomic_DNA"/>
</dbReference>
<dbReference type="Pfam" id="PF18317">
    <property type="entry name" value="SDH_C"/>
    <property type="match status" value="1"/>
</dbReference>
<dbReference type="GO" id="GO:0019632">
    <property type="term" value="P:shikimate metabolic process"/>
    <property type="evidence" value="ECO:0007669"/>
    <property type="project" value="TreeGrafter"/>
</dbReference>
<dbReference type="Proteomes" id="UP000247591">
    <property type="component" value="Unassembled WGS sequence"/>
</dbReference>
<dbReference type="InterPro" id="IPR006151">
    <property type="entry name" value="Shikm_DH/Glu-tRNA_Rdtase"/>
</dbReference>
<dbReference type="Pfam" id="PF01488">
    <property type="entry name" value="Shikimate_DH"/>
    <property type="match status" value="1"/>
</dbReference>
<evidence type="ECO:0000259" key="5">
    <source>
        <dbReference type="Pfam" id="PF01488"/>
    </source>
</evidence>
<evidence type="ECO:0000259" key="6">
    <source>
        <dbReference type="Pfam" id="PF08501"/>
    </source>
</evidence>
<protein>
    <recommendedName>
        <fullName evidence="2">shikimate dehydrogenase (NADP(+))</fullName>
        <ecNumber evidence="2">1.1.1.25</ecNumber>
    </recommendedName>
</protein>
<gene>
    <name evidence="8" type="ORF">DFR67_101446</name>
</gene>
<dbReference type="CDD" id="cd01065">
    <property type="entry name" value="NAD_bind_Shikimate_DH"/>
    <property type="match status" value="1"/>
</dbReference>
<evidence type="ECO:0000256" key="4">
    <source>
        <dbReference type="ARBA" id="ARBA00049442"/>
    </source>
</evidence>
<dbReference type="GO" id="GO:0050661">
    <property type="term" value="F:NADP binding"/>
    <property type="evidence" value="ECO:0007669"/>
    <property type="project" value="TreeGrafter"/>
</dbReference>
<dbReference type="GO" id="GO:0004764">
    <property type="term" value="F:shikimate 3-dehydrogenase (NADP+) activity"/>
    <property type="evidence" value="ECO:0007669"/>
    <property type="project" value="UniProtKB-EC"/>
</dbReference>
<dbReference type="InterPro" id="IPR041121">
    <property type="entry name" value="SDH_C"/>
</dbReference>
<keyword evidence="9" id="KW-1185">Reference proteome</keyword>
<dbReference type="InterPro" id="IPR022893">
    <property type="entry name" value="Shikimate_DH_fam"/>
</dbReference>
<dbReference type="InterPro" id="IPR046346">
    <property type="entry name" value="Aminoacid_DH-like_N_sf"/>
</dbReference>
<dbReference type="PANTHER" id="PTHR21089">
    <property type="entry name" value="SHIKIMATE DEHYDROGENASE"/>
    <property type="match status" value="1"/>
</dbReference>
<comment type="caution">
    <text evidence="8">The sequence shown here is derived from an EMBL/GenBank/DDBJ whole genome shotgun (WGS) entry which is preliminary data.</text>
</comment>
<name>A0A318RWF5_WILLI</name>
<proteinExistence type="predicted"/>
<feature type="domain" description="SDH C-terminal" evidence="7">
    <location>
        <begin position="245"/>
        <end position="274"/>
    </location>
</feature>
<accession>A0A318RWF5</accession>
<dbReference type="InterPro" id="IPR036291">
    <property type="entry name" value="NAD(P)-bd_dom_sf"/>
</dbReference>
<dbReference type="RefSeq" id="WP_110467901.1">
    <property type="nucleotide sequence ID" value="NZ_QJSP01000001.1"/>
</dbReference>
<evidence type="ECO:0000259" key="7">
    <source>
        <dbReference type="Pfam" id="PF18317"/>
    </source>
</evidence>
<sequence length="275" mass="27868">MSIVAGPRAAAILGSPVSHSLSPALHLAAYEALGLTGWTYERMECTAERLPALVSGLDERYVGLSVTMPGKRAALAFADHRTERAMAVGSANTLVRRDGGWHADCTDVDGASAALADLGVDNGAGSHAVLVGAGGTAAPVVAALAAAGFRDLSVVARSRERASEVLAVADAYGIAAEVLAFEPGSALRERTRDCAVLVNTVPAAAAASLIPALSSAPRLFDVIYSPWPTPLAAAVEAAGGMVVGGLVMLLNQAFGQVEQFTGMPAPRVAMAAALV</sequence>